<proteinExistence type="inferred from homology"/>
<dbReference type="AlphaFoldDB" id="A0A1I7MIQ3"/>
<comment type="subcellular location">
    <subcellularLocation>
        <location evidence="1">Periplasm</location>
    </subcellularLocation>
</comment>
<keyword evidence="3 4" id="KW-0732">Signal</keyword>
<dbReference type="PANTHER" id="PTHR30024:SF47">
    <property type="entry name" value="TAURINE-BINDING PERIPLASMIC PROTEIN"/>
    <property type="match status" value="1"/>
</dbReference>
<sequence length="340" mass="35585">MTSITPRASRRALARRSFMGLTAMAAIAFTAACGSGSPSGGAGEQSGSGAAAEGELQTVNVGVIPIVDTAAIWLGEDEGIFEKHGLDLELQTASGGAAIVPGVVSGDYDFAFSNLVSIMVAQDKGIDLKVVANGVTAADGDEDFGAVMVKDDSPIQSAKDLEGKTVSVNNLSNIGDVTIKSAIKADGGDPSSVEFMEIGFPDAPAALESGQVDAAWVLEPFLTSVLDQGGRVVAYNHTAMDPELDIAAYFTSAQTAEQDPELVQKFTDAMNESLEFAQANPDRVREIVGTYTQIDEETREKMIMPRFKAEFNVEADQKLADAAAEYGVVGTAPDMSEMLP</sequence>
<dbReference type="Pfam" id="PF09084">
    <property type="entry name" value="NMT1"/>
    <property type="match status" value="1"/>
</dbReference>
<feature type="signal peptide" evidence="4">
    <location>
        <begin position="1"/>
        <end position="25"/>
    </location>
</feature>
<dbReference type="EMBL" id="FPCG01000003">
    <property type="protein sequence ID" value="SFV21759.1"/>
    <property type="molecule type" value="Genomic_DNA"/>
</dbReference>
<dbReference type="InterPro" id="IPR015168">
    <property type="entry name" value="SsuA/THI5"/>
</dbReference>
<reference evidence="6 7" key="1">
    <citation type="submission" date="2016-10" db="EMBL/GenBank/DDBJ databases">
        <authorList>
            <person name="de Groot N.N."/>
        </authorList>
    </citation>
    <scope>NUCLEOTIDE SEQUENCE [LARGE SCALE GENOMIC DNA]</scope>
    <source>
        <strain evidence="6 7">CGMCC 1.7054</strain>
    </source>
</reference>
<dbReference type="Gene3D" id="3.40.190.10">
    <property type="entry name" value="Periplasmic binding protein-like II"/>
    <property type="match status" value="2"/>
</dbReference>
<dbReference type="InterPro" id="IPR006311">
    <property type="entry name" value="TAT_signal"/>
</dbReference>
<dbReference type="SMART" id="SM00062">
    <property type="entry name" value="PBPb"/>
    <property type="match status" value="1"/>
</dbReference>
<dbReference type="GO" id="GO:0042597">
    <property type="term" value="C:periplasmic space"/>
    <property type="evidence" value="ECO:0007669"/>
    <property type="project" value="UniProtKB-SubCell"/>
</dbReference>
<keyword evidence="7" id="KW-1185">Reference proteome</keyword>
<dbReference type="PROSITE" id="PS51318">
    <property type="entry name" value="TAT"/>
    <property type="match status" value="1"/>
</dbReference>
<feature type="chain" id="PRO_5011482615" evidence="4">
    <location>
        <begin position="26"/>
        <end position="340"/>
    </location>
</feature>
<dbReference type="PANTHER" id="PTHR30024">
    <property type="entry name" value="ALIPHATIC SULFONATES-BINDING PROTEIN-RELATED"/>
    <property type="match status" value="1"/>
</dbReference>
<evidence type="ECO:0000259" key="5">
    <source>
        <dbReference type="SMART" id="SM00062"/>
    </source>
</evidence>
<name>A0A1I7MIQ3_9MICC</name>
<dbReference type="SUPFAM" id="SSF53850">
    <property type="entry name" value="Periplasmic binding protein-like II"/>
    <property type="match status" value="1"/>
</dbReference>
<accession>A0A1I7MIQ3</accession>
<evidence type="ECO:0000256" key="3">
    <source>
        <dbReference type="ARBA" id="ARBA00022729"/>
    </source>
</evidence>
<dbReference type="InterPro" id="IPR001638">
    <property type="entry name" value="Solute-binding_3/MltF_N"/>
</dbReference>
<evidence type="ECO:0000256" key="2">
    <source>
        <dbReference type="ARBA" id="ARBA00010742"/>
    </source>
</evidence>
<gene>
    <name evidence="6" type="ORF">SAMN04487966_10326</name>
</gene>
<dbReference type="PROSITE" id="PS51257">
    <property type="entry name" value="PROKAR_LIPOPROTEIN"/>
    <property type="match status" value="1"/>
</dbReference>
<organism evidence="6 7">
    <name type="scientific">Micrococcus terreus</name>
    <dbReference type="NCBI Taxonomy" id="574650"/>
    <lineage>
        <taxon>Bacteria</taxon>
        <taxon>Bacillati</taxon>
        <taxon>Actinomycetota</taxon>
        <taxon>Actinomycetes</taxon>
        <taxon>Micrococcales</taxon>
        <taxon>Micrococcaceae</taxon>
        <taxon>Micrococcus</taxon>
    </lineage>
</organism>
<evidence type="ECO:0000256" key="1">
    <source>
        <dbReference type="ARBA" id="ARBA00004418"/>
    </source>
</evidence>
<evidence type="ECO:0000313" key="6">
    <source>
        <dbReference type="EMBL" id="SFV21759.1"/>
    </source>
</evidence>
<evidence type="ECO:0000256" key="4">
    <source>
        <dbReference type="SAM" id="SignalP"/>
    </source>
</evidence>
<dbReference type="Proteomes" id="UP000198881">
    <property type="component" value="Unassembled WGS sequence"/>
</dbReference>
<protein>
    <submittedName>
        <fullName evidence="6">NitT/TauT family transport system substrate-binding protein</fullName>
    </submittedName>
</protein>
<comment type="similarity">
    <text evidence="2">Belongs to the bacterial solute-binding protein SsuA/TauA family.</text>
</comment>
<dbReference type="STRING" id="574650.SAMN04487966_10326"/>
<feature type="domain" description="Solute-binding protein family 3/N-terminal" evidence="5">
    <location>
        <begin position="58"/>
        <end position="288"/>
    </location>
</feature>
<evidence type="ECO:0000313" key="7">
    <source>
        <dbReference type="Proteomes" id="UP000198881"/>
    </source>
</evidence>
<dbReference type="RefSeq" id="WP_218154307.1">
    <property type="nucleotide sequence ID" value="NZ_FPCG01000003.1"/>
</dbReference>